<protein>
    <submittedName>
        <fullName evidence="1 2">Uncharacterized protein</fullName>
    </submittedName>
</protein>
<evidence type="ECO:0000313" key="2">
    <source>
        <dbReference type="EnsemblPlants" id="KQJ96464"/>
    </source>
</evidence>
<gene>
    <name evidence="1" type="ORF">BRADI_3g23226v3</name>
</gene>
<keyword evidence="3" id="KW-1185">Reference proteome</keyword>
<reference evidence="2" key="3">
    <citation type="submission" date="2018-08" db="UniProtKB">
        <authorList>
            <consortium name="EnsemblPlants"/>
        </authorList>
    </citation>
    <scope>IDENTIFICATION</scope>
    <source>
        <strain evidence="2">cv. Bd21</strain>
    </source>
</reference>
<organism evidence="1">
    <name type="scientific">Brachypodium distachyon</name>
    <name type="common">Purple false brome</name>
    <name type="synonym">Trachynia distachya</name>
    <dbReference type="NCBI Taxonomy" id="15368"/>
    <lineage>
        <taxon>Eukaryota</taxon>
        <taxon>Viridiplantae</taxon>
        <taxon>Streptophyta</taxon>
        <taxon>Embryophyta</taxon>
        <taxon>Tracheophyta</taxon>
        <taxon>Spermatophyta</taxon>
        <taxon>Magnoliopsida</taxon>
        <taxon>Liliopsida</taxon>
        <taxon>Poales</taxon>
        <taxon>Poaceae</taxon>
        <taxon>BOP clade</taxon>
        <taxon>Pooideae</taxon>
        <taxon>Stipodae</taxon>
        <taxon>Brachypodieae</taxon>
        <taxon>Brachypodium</taxon>
    </lineage>
</organism>
<evidence type="ECO:0000313" key="3">
    <source>
        <dbReference type="Proteomes" id="UP000008810"/>
    </source>
</evidence>
<accession>A0A0Q3JDT5</accession>
<dbReference type="Gramene" id="KQJ96464">
    <property type="protein sequence ID" value="KQJ96464"/>
    <property type="gene ID" value="BRADI_3g23226v3"/>
</dbReference>
<dbReference type="AlphaFoldDB" id="A0A0Q3JDT5"/>
<evidence type="ECO:0000313" key="1">
    <source>
        <dbReference type="EMBL" id="KQJ96464.1"/>
    </source>
</evidence>
<dbReference type="Proteomes" id="UP000008810">
    <property type="component" value="Chromosome 3"/>
</dbReference>
<dbReference type="EnsemblPlants" id="KQJ96464">
    <property type="protein sequence ID" value="KQJ96464"/>
    <property type="gene ID" value="BRADI_3g23226v3"/>
</dbReference>
<dbReference type="EMBL" id="CM000882">
    <property type="protein sequence ID" value="KQJ96464.1"/>
    <property type="molecule type" value="Genomic_DNA"/>
</dbReference>
<dbReference type="InParanoid" id="A0A0Q3JDT5"/>
<sequence>MTQPIVQTILYSLRPTNSKLRHPLLDGEVPKKGSIKTFTRSMIALTSCNLIVLAQFDSTYTYTKGKQLIPLK</sequence>
<reference evidence="1 2" key="1">
    <citation type="journal article" date="2010" name="Nature">
        <title>Genome sequencing and analysis of the model grass Brachypodium distachyon.</title>
        <authorList>
            <consortium name="International Brachypodium Initiative"/>
        </authorList>
    </citation>
    <scope>NUCLEOTIDE SEQUENCE [LARGE SCALE GENOMIC DNA]</scope>
    <source>
        <strain evidence="1 2">Bd21</strain>
    </source>
</reference>
<name>A0A0Q3JDT5_BRADI</name>
<reference evidence="1" key="2">
    <citation type="submission" date="2017-06" db="EMBL/GenBank/DDBJ databases">
        <title>WGS assembly of Brachypodium distachyon.</title>
        <authorList>
            <consortium name="The International Brachypodium Initiative"/>
            <person name="Lucas S."/>
            <person name="Harmon-Smith M."/>
            <person name="Lail K."/>
            <person name="Tice H."/>
            <person name="Grimwood J."/>
            <person name="Bruce D."/>
            <person name="Barry K."/>
            <person name="Shu S."/>
            <person name="Lindquist E."/>
            <person name="Wang M."/>
            <person name="Pitluck S."/>
            <person name="Vogel J.P."/>
            <person name="Garvin D.F."/>
            <person name="Mockler T.C."/>
            <person name="Schmutz J."/>
            <person name="Rokhsar D."/>
            <person name="Bevan M.W."/>
        </authorList>
    </citation>
    <scope>NUCLEOTIDE SEQUENCE</scope>
    <source>
        <strain evidence="1">Bd21</strain>
    </source>
</reference>
<proteinExistence type="predicted"/>